<dbReference type="PANTHER" id="PTHR47197:SF3">
    <property type="entry name" value="DIHYDRO-HEME D1 DEHYDROGENASE"/>
    <property type="match status" value="1"/>
</dbReference>
<dbReference type="AlphaFoldDB" id="A0A1J5TPK8"/>
<dbReference type="Gene3D" id="2.130.10.10">
    <property type="entry name" value="YVTN repeat-like/Quinoprotein amine dehydrogenase"/>
    <property type="match status" value="2"/>
</dbReference>
<dbReference type="PANTHER" id="PTHR47197">
    <property type="entry name" value="PROTEIN NIRF"/>
    <property type="match status" value="1"/>
</dbReference>
<name>A0A1J5TPK8_9ZZZZ</name>
<evidence type="ECO:0000313" key="1">
    <source>
        <dbReference type="EMBL" id="OIR15636.1"/>
    </source>
</evidence>
<dbReference type="EMBL" id="MLJW01000009">
    <property type="protein sequence ID" value="OIR15636.1"/>
    <property type="molecule type" value="Genomic_DNA"/>
</dbReference>
<dbReference type="InterPro" id="IPR011045">
    <property type="entry name" value="N2O_reductase_N"/>
</dbReference>
<proteinExistence type="predicted"/>
<dbReference type="InterPro" id="IPR051200">
    <property type="entry name" value="Host-pathogen_enzymatic-act"/>
</dbReference>
<comment type="caution">
    <text evidence="1">The sequence shown here is derived from an EMBL/GenBank/DDBJ whole genome shotgun (WGS) entry which is preliminary data.</text>
</comment>
<dbReference type="InterPro" id="IPR019405">
    <property type="entry name" value="Lactonase_7-beta_prop"/>
</dbReference>
<dbReference type="Pfam" id="PF10282">
    <property type="entry name" value="Lactonase"/>
    <property type="match status" value="1"/>
</dbReference>
<organism evidence="1">
    <name type="scientific">mine drainage metagenome</name>
    <dbReference type="NCBI Taxonomy" id="410659"/>
    <lineage>
        <taxon>unclassified sequences</taxon>
        <taxon>metagenomes</taxon>
        <taxon>ecological metagenomes</taxon>
    </lineage>
</organism>
<dbReference type="SUPFAM" id="SSF50974">
    <property type="entry name" value="Nitrous oxide reductase, N-terminal domain"/>
    <property type="match status" value="1"/>
</dbReference>
<dbReference type="InterPro" id="IPR015943">
    <property type="entry name" value="WD40/YVTN_repeat-like_dom_sf"/>
</dbReference>
<accession>A0A1J5TPK8</accession>
<reference evidence="1" key="1">
    <citation type="submission" date="2016-10" db="EMBL/GenBank/DDBJ databases">
        <title>Sequence of Gallionella enrichment culture.</title>
        <authorList>
            <person name="Poehlein A."/>
            <person name="Muehling M."/>
            <person name="Daniel R."/>
        </authorList>
    </citation>
    <scope>NUCLEOTIDE SEQUENCE</scope>
</reference>
<sequence length="353" mass="38462">MSRESPKTYFRIVVLLMVLPFSAFAGSKGIAYVSDQEGAVTVVDLETMEIKGVLDIDAKGPRGIGVTEDGKWLVTANKDDGNISVIDTATGRLVKHVVIGKNPEFVRVRGDIAFVTFEPSFKAGKIPQQGSMDKRETGGDDKVPGHVAVVNLTTGKILVDIVGRPETEGVEISKDGNQIIVANESDNSISVHDVNSGKLLKNISLSQYGERPRGIKLSPDGSVYVTTLEFSAKLLVLDKNFELIKEVATGKTPYGVSFDYDGKRVFVATNKEKALQVFDAKTWAKIKDIPTGDRCWHFTFTPDNQQILLACGKSNEILVIDANRLEVTKQISDSGMPWGIVTFPKSMGSLDRP</sequence>
<protein>
    <submittedName>
        <fullName evidence="1">Lactonase, 7-bladed beta-propeller</fullName>
    </submittedName>
</protein>
<gene>
    <name evidence="1" type="ORF">GALL_39600</name>
</gene>